<dbReference type="EMBL" id="VMBG01000001">
    <property type="protein sequence ID" value="TSJ78866.1"/>
    <property type="molecule type" value="Genomic_DNA"/>
</dbReference>
<dbReference type="InterPro" id="IPR003848">
    <property type="entry name" value="DUF218"/>
</dbReference>
<feature type="transmembrane region" description="Helical" evidence="1">
    <location>
        <begin position="12"/>
        <end position="30"/>
    </location>
</feature>
<organism evidence="3 4">
    <name type="scientific">Rariglobus hedericola</name>
    <dbReference type="NCBI Taxonomy" id="2597822"/>
    <lineage>
        <taxon>Bacteria</taxon>
        <taxon>Pseudomonadati</taxon>
        <taxon>Verrucomicrobiota</taxon>
        <taxon>Opitutia</taxon>
        <taxon>Opitutales</taxon>
        <taxon>Opitutaceae</taxon>
        <taxon>Rariglobus</taxon>
    </lineage>
</organism>
<comment type="caution">
    <text evidence="3">The sequence shown here is derived from an EMBL/GenBank/DDBJ whole genome shotgun (WGS) entry which is preliminary data.</text>
</comment>
<feature type="domain" description="DUF218" evidence="2">
    <location>
        <begin position="91"/>
        <end position="254"/>
    </location>
</feature>
<feature type="transmembrane region" description="Helical" evidence="1">
    <location>
        <begin position="42"/>
        <end position="63"/>
    </location>
</feature>
<dbReference type="InterPro" id="IPR051599">
    <property type="entry name" value="Cell_Envelope_Assoc"/>
</dbReference>
<keyword evidence="1" id="KW-0812">Transmembrane</keyword>
<evidence type="ECO:0000256" key="1">
    <source>
        <dbReference type="SAM" id="Phobius"/>
    </source>
</evidence>
<dbReference type="CDD" id="cd06259">
    <property type="entry name" value="YdcF-like"/>
    <property type="match status" value="1"/>
</dbReference>
<dbReference type="Pfam" id="PF02698">
    <property type="entry name" value="DUF218"/>
    <property type="match status" value="1"/>
</dbReference>
<evidence type="ECO:0000259" key="2">
    <source>
        <dbReference type="Pfam" id="PF02698"/>
    </source>
</evidence>
<reference evidence="3 4" key="1">
    <citation type="submission" date="2019-07" db="EMBL/GenBank/DDBJ databases">
        <title>Description of 53C-WASEF.</title>
        <authorList>
            <person name="Pitt A."/>
            <person name="Hahn M.W."/>
        </authorList>
    </citation>
    <scope>NUCLEOTIDE SEQUENCE [LARGE SCALE GENOMIC DNA]</scope>
    <source>
        <strain evidence="3 4">53C-WASEF</strain>
    </source>
</reference>
<keyword evidence="4" id="KW-1185">Reference proteome</keyword>
<accession>A0A556QQF2</accession>
<dbReference type="GO" id="GO:0043164">
    <property type="term" value="P:Gram-negative-bacterium-type cell wall biogenesis"/>
    <property type="evidence" value="ECO:0007669"/>
    <property type="project" value="TreeGrafter"/>
</dbReference>
<dbReference type="OrthoDB" id="9809813at2"/>
<proteinExistence type="predicted"/>
<dbReference type="AlphaFoldDB" id="A0A556QQF2"/>
<gene>
    <name evidence="3" type="ORF">FPL22_06065</name>
</gene>
<name>A0A556QQF2_9BACT</name>
<evidence type="ECO:0000313" key="3">
    <source>
        <dbReference type="EMBL" id="TSJ78866.1"/>
    </source>
</evidence>
<dbReference type="InterPro" id="IPR014729">
    <property type="entry name" value="Rossmann-like_a/b/a_fold"/>
</dbReference>
<dbReference type="RefSeq" id="WP_144229207.1">
    <property type="nucleotide sequence ID" value="NZ_CBCRVV010000023.1"/>
</dbReference>
<dbReference type="Proteomes" id="UP000315648">
    <property type="component" value="Unassembled WGS sequence"/>
</dbReference>
<keyword evidence="1" id="KW-0472">Membrane</keyword>
<dbReference type="GO" id="GO:0005886">
    <property type="term" value="C:plasma membrane"/>
    <property type="evidence" value="ECO:0007669"/>
    <property type="project" value="TreeGrafter"/>
</dbReference>
<evidence type="ECO:0000313" key="4">
    <source>
        <dbReference type="Proteomes" id="UP000315648"/>
    </source>
</evidence>
<dbReference type="PANTHER" id="PTHR30336:SF4">
    <property type="entry name" value="ENVELOPE BIOGENESIS FACTOR ELYC"/>
    <property type="match status" value="1"/>
</dbReference>
<keyword evidence="1" id="KW-1133">Transmembrane helix</keyword>
<sequence>MLFWLKKVAGYWLMPLPLSVALIIGGVVLMRFTRRKRLGRGFALVGGLWLLVCSNSGIGTWFVRGLEAEYPSQPTLTAGAPLPDDLARCEFVVVLGGGNTHAPEWPANNQLSASALSRIVEGVRLVRQMPQARLIVSGPNDAAIGGPSHARLLADVAVSLGVPRERILEISSARDTEQEAVAIRALAGDAPVALVTSAWHLPRAMALCRRQGIDAVACPADYAGRDIHPRFFDFFTWNVGGLERSTKAVYEVIGATWSQLRGKT</sequence>
<dbReference type="GO" id="GO:0000270">
    <property type="term" value="P:peptidoglycan metabolic process"/>
    <property type="evidence" value="ECO:0007669"/>
    <property type="project" value="TreeGrafter"/>
</dbReference>
<protein>
    <recommendedName>
        <fullName evidence="2">DUF218 domain-containing protein</fullName>
    </recommendedName>
</protein>
<dbReference type="Gene3D" id="3.40.50.620">
    <property type="entry name" value="HUPs"/>
    <property type="match status" value="1"/>
</dbReference>
<dbReference type="PANTHER" id="PTHR30336">
    <property type="entry name" value="INNER MEMBRANE PROTEIN, PROBABLE PERMEASE"/>
    <property type="match status" value="1"/>
</dbReference>